<dbReference type="EMBL" id="CP113520">
    <property type="protein sequence ID" value="WAJ30925.1"/>
    <property type="molecule type" value="Genomic_DNA"/>
</dbReference>
<name>A0ACD4NVC5_9HYPH</name>
<evidence type="ECO:0000313" key="1">
    <source>
        <dbReference type="EMBL" id="WAJ30925.1"/>
    </source>
</evidence>
<gene>
    <name evidence="1" type="ORF">OXU80_12265</name>
</gene>
<dbReference type="Proteomes" id="UP001163223">
    <property type="component" value="Chromosome"/>
</dbReference>
<reference evidence="1" key="1">
    <citation type="submission" date="2022-11" db="EMBL/GenBank/DDBJ databases">
        <title>beta-Carotene-producing bacterium, Jeongeuplla avenae sp. nov., alleviates the salt stress of Arabidopsis seedlings.</title>
        <authorList>
            <person name="Jiang L."/>
            <person name="Lee J."/>
        </authorList>
    </citation>
    <scope>NUCLEOTIDE SEQUENCE</scope>
    <source>
        <strain evidence="1">DY_R2A_6</strain>
    </source>
</reference>
<sequence length="240" mass="26443">MRFALISVVVPARNEAANLPILVEEITTALGARDHEIIIVDDGSSDDTPAVLVALRASGFAVRHVRHDHACGQSRAIRTGALLARGDVVATIDGDGQNDPRFLPQLINLLEVSGRQTALAAGQRLRRTDTPMKQAASTFANRLRSAMLRDGTRDTGCGLKAIPTQVLKTLPYFEGWHRYLPALVLREGLGVVHLDVVDRNRRFGQSNYGIFDRALVGAVDLWGVWWLLRRGRRRPSVTEL</sequence>
<keyword evidence="2" id="KW-1185">Reference proteome</keyword>
<evidence type="ECO:0000313" key="2">
    <source>
        <dbReference type="Proteomes" id="UP001163223"/>
    </source>
</evidence>
<proteinExistence type="predicted"/>
<organism evidence="1 2">
    <name type="scientific">Antarcticirhabdus aurantiaca</name>
    <dbReference type="NCBI Taxonomy" id="2606717"/>
    <lineage>
        <taxon>Bacteria</taxon>
        <taxon>Pseudomonadati</taxon>
        <taxon>Pseudomonadota</taxon>
        <taxon>Alphaproteobacteria</taxon>
        <taxon>Hyphomicrobiales</taxon>
        <taxon>Aurantimonadaceae</taxon>
        <taxon>Antarcticirhabdus</taxon>
    </lineage>
</organism>
<protein>
    <submittedName>
        <fullName evidence="1">Glycosyltransferase family 2 protein</fullName>
    </submittedName>
</protein>
<accession>A0ACD4NVC5</accession>